<feature type="compositionally biased region" description="Basic and acidic residues" evidence="1">
    <location>
        <begin position="71"/>
        <end position="89"/>
    </location>
</feature>
<keyword evidence="3" id="KW-1185">Reference proteome</keyword>
<sequence length="230" mass="25440">MCEESDVEPRGIIRAQFLPHTEATSTASSARLTSLHTPSSHNRSPHQPSYTRPAPAMNVYGGRSNAQGTFGDHETRREAHGSSGEHDWCGEVDDFSGEHDERGDVRHVSSEYDKRGYDKRLSGGHRARSNATIRKDTGHSPLCDLPNEVWLNIGRRLTRLEATALTKASRRFRPVGETDMYADNDLTSPYCNRGRREVFSLLCRSVSESPKLAGLMKGLAIMVTMDALGG</sequence>
<gene>
    <name evidence="2" type="ORF">BU23DRAFT_302171</name>
</gene>
<accession>A0A6A5V1I0</accession>
<protein>
    <recommendedName>
        <fullName evidence="4">F-box domain-containing protein</fullName>
    </recommendedName>
</protein>
<feature type="region of interest" description="Disordered" evidence="1">
    <location>
        <begin position="18"/>
        <end position="136"/>
    </location>
</feature>
<dbReference type="AlphaFoldDB" id="A0A6A5V1I0"/>
<evidence type="ECO:0000256" key="1">
    <source>
        <dbReference type="SAM" id="MobiDB-lite"/>
    </source>
</evidence>
<evidence type="ECO:0000313" key="3">
    <source>
        <dbReference type="Proteomes" id="UP000800036"/>
    </source>
</evidence>
<proteinExistence type="predicted"/>
<feature type="compositionally biased region" description="Polar residues" evidence="1">
    <location>
        <begin position="31"/>
        <end position="50"/>
    </location>
</feature>
<dbReference type="Proteomes" id="UP000800036">
    <property type="component" value="Unassembled WGS sequence"/>
</dbReference>
<evidence type="ECO:0008006" key="4">
    <source>
        <dbReference type="Google" id="ProtNLM"/>
    </source>
</evidence>
<feature type="compositionally biased region" description="Basic and acidic residues" evidence="1">
    <location>
        <begin position="96"/>
        <end position="121"/>
    </location>
</feature>
<reference evidence="2" key="1">
    <citation type="journal article" date="2020" name="Stud. Mycol.">
        <title>101 Dothideomycetes genomes: a test case for predicting lifestyles and emergence of pathogens.</title>
        <authorList>
            <person name="Haridas S."/>
            <person name="Albert R."/>
            <person name="Binder M."/>
            <person name="Bloem J."/>
            <person name="Labutti K."/>
            <person name="Salamov A."/>
            <person name="Andreopoulos B."/>
            <person name="Baker S."/>
            <person name="Barry K."/>
            <person name="Bills G."/>
            <person name="Bluhm B."/>
            <person name="Cannon C."/>
            <person name="Castanera R."/>
            <person name="Culley D."/>
            <person name="Daum C."/>
            <person name="Ezra D."/>
            <person name="Gonzalez J."/>
            <person name="Henrissat B."/>
            <person name="Kuo A."/>
            <person name="Liang C."/>
            <person name="Lipzen A."/>
            <person name="Lutzoni F."/>
            <person name="Magnuson J."/>
            <person name="Mondo S."/>
            <person name="Nolan M."/>
            <person name="Ohm R."/>
            <person name="Pangilinan J."/>
            <person name="Park H.-J."/>
            <person name="Ramirez L."/>
            <person name="Alfaro M."/>
            <person name="Sun H."/>
            <person name="Tritt A."/>
            <person name="Yoshinaga Y."/>
            <person name="Zwiers L.-H."/>
            <person name="Turgeon B."/>
            <person name="Goodwin S."/>
            <person name="Spatafora J."/>
            <person name="Crous P."/>
            <person name="Grigoriev I."/>
        </authorList>
    </citation>
    <scope>NUCLEOTIDE SEQUENCE</scope>
    <source>
        <strain evidence="2">CBS 107.79</strain>
    </source>
</reference>
<organism evidence="2 3">
    <name type="scientific">Bimuria novae-zelandiae CBS 107.79</name>
    <dbReference type="NCBI Taxonomy" id="1447943"/>
    <lineage>
        <taxon>Eukaryota</taxon>
        <taxon>Fungi</taxon>
        <taxon>Dikarya</taxon>
        <taxon>Ascomycota</taxon>
        <taxon>Pezizomycotina</taxon>
        <taxon>Dothideomycetes</taxon>
        <taxon>Pleosporomycetidae</taxon>
        <taxon>Pleosporales</taxon>
        <taxon>Massarineae</taxon>
        <taxon>Didymosphaeriaceae</taxon>
        <taxon>Bimuria</taxon>
    </lineage>
</organism>
<dbReference type="EMBL" id="ML976736">
    <property type="protein sequence ID" value="KAF1967167.1"/>
    <property type="molecule type" value="Genomic_DNA"/>
</dbReference>
<evidence type="ECO:0000313" key="2">
    <source>
        <dbReference type="EMBL" id="KAF1967167.1"/>
    </source>
</evidence>
<name>A0A6A5V1I0_9PLEO</name>
<feature type="compositionally biased region" description="Low complexity" evidence="1">
    <location>
        <begin position="21"/>
        <end position="30"/>
    </location>
</feature>